<dbReference type="EC" id="7.6.2.2" evidence="3"/>
<dbReference type="InterPro" id="IPR039421">
    <property type="entry name" value="Type_1_exporter"/>
</dbReference>
<dbReference type="PROSITE" id="PS50893">
    <property type="entry name" value="ABC_TRANSPORTER_2"/>
    <property type="match status" value="2"/>
</dbReference>
<sequence length="1267" mass="142695">MSQEGEEKSKKTNFWQRFHIKKQHKTQIEVVTIQSLFRYATIPELFYIVLGTIASLAFGVCLPLALIPFGAMVDSFIDHATNLCSFNLTSLTQQYCPSNVTLTSINFYTIISLCNVSKSNFTLIHYDIKVRTNKQVIILIIIGCVNLISGYIRVILLETSAERQTRTIRQILFQSILKKDVVFFDTHKTGELSVRLTDDINKIHDGIGNKFGSVIEVSTTFTSCIIIGFIKGWKLSLVIFSFAPIIFITLAILLRIVTRMTAIELKAYGRAGIVAEEVISSIRTVLSYNGQEREIQRYEQYLDDAKKCGIRKGVTTGIITGVTYFLLFCTYALGFWYGTKLVWEESYTIGNVFTIFMCITGAFLTLGQASPYFQALYEARVAAYGIWEVIDEPSKINNMNSDKGLIKDDLIGDIHFSNVYFSYPSRPDVPILTNLSFNIKYGQTVALVGSSGSGKSTCIQLLQRFYDPQLGSILIDGKQINQYNLKWLRKHIGVVNQEPVLFHTTIRQNILFGSDSATNEEIYQAAKIANAHDFIMTLPNKYETLVGERGAALSGGQKQRIAIARALLRDPKILLLDEATSSLDNESEKIVQKALDRVAQGRTTLIIAHRLSTILNADKIIVMQQGEIVEEGDHDSLMKAQGIYFDLVKQQNLRQLEEEEEEESEMEQKEITQLIPGDQTNDDSMEQVHHKLAMDSGTESVISAVHEIKSSLAGDKFHKNDDEKMSKLKVFQECNENVQKQKVFLYILLYLIFGVISLVSPSIQGYFFAQSGEALTKRLRSKAFRAILRQEIAYFDQENHSTGALCTRLATEASAVKSASGVRFGLIFQHIFGMIVGILIGFVYSWQLTLLMLVFLPFILFGGILEIRLTTYFASKDKQILENAGKVAIETIQNIRTVIQLTKETHFYDEYSQILDTLHRSSIKRVHILAILFSVANAAIYFATAAFTSYSTFLFEQRAVPFENGFMVLNTVVFAARTIAQELALFPDYGKAIQAAENIFKLLNRKPTIDNQSKDGIEMTDFTGQLDFEDVYFYYPNRPQSTILRNFKLNIKPGQNVALVGTSGCGKSTTIQLIERFYDVNMGRLLIDSKDIRTLNLQWYRSQIGIVSQEPVLFDMSIRENIAYGDNSRKDIPLDEIIQVAKNANIHDFIKVLPDGYETNCGAKGTQLSGGQKQRIAIARALLRNPKILLLDEATSALDSENEKIVQDALNHAQQNRTSITIAHRLSTIQNADMIFVFHNGTIVESGNHEELLALGGRYYRLATINK</sequence>
<keyword evidence="5 11" id="KW-0812">Transmembrane</keyword>
<feature type="transmembrane region" description="Helical" evidence="11">
    <location>
        <begin position="211"/>
        <end position="230"/>
    </location>
</feature>
<keyword evidence="6" id="KW-0677">Repeat</keyword>
<evidence type="ECO:0000259" key="13">
    <source>
        <dbReference type="PROSITE" id="PS50929"/>
    </source>
</evidence>
<dbReference type="InterPro" id="IPR017871">
    <property type="entry name" value="ABC_transporter-like_CS"/>
</dbReference>
<gene>
    <name evidence="14" type="ORF">SEV965_LOCUS10733</name>
</gene>
<dbReference type="PANTHER" id="PTHR43394:SF27">
    <property type="entry name" value="ATP-DEPENDENT TRANSLOCASE ABCB1-LIKE"/>
    <property type="match status" value="1"/>
</dbReference>
<dbReference type="InterPro" id="IPR011527">
    <property type="entry name" value="ABC1_TM_dom"/>
</dbReference>
<dbReference type="CDD" id="cd18577">
    <property type="entry name" value="ABC_6TM_Pgp_ABCB1_D1_like"/>
    <property type="match status" value="1"/>
</dbReference>
<evidence type="ECO:0000256" key="3">
    <source>
        <dbReference type="ARBA" id="ARBA00012191"/>
    </source>
</evidence>
<dbReference type="PROSITE" id="PS50929">
    <property type="entry name" value="ABC_TM1F"/>
    <property type="match status" value="2"/>
</dbReference>
<dbReference type="InterPro" id="IPR003439">
    <property type="entry name" value="ABC_transporter-like_ATP-bd"/>
</dbReference>
<keyword evidence="10 11" id="KW-0472">Membrane</keyword>
<keyword evidence="7" id="KW-0547">Nucleotide-binding</keyword>
<dbReference type="GO" id="GO:0016887">
    <property type="term" value="F:ATP hydrolysis activity"/>
    <property type="evidence" value="ECO:0007669"/>
    <property type="project" value="InterPro"/>
</dbReference>
<dbReference type="InterPro" id="IPR027417">
    <property type="entry name" value="P-loop_NTPase"/>
</dbReference>
<feature type="domain" description="ABC transporter" evidence="12">
    <location>
        <begin position="414"/>
        <end position="650"/>
    </location>
</feature>
<evidence type="ECO:0000313" key="15">
    <source>
        <dbReference type="Proteomes" id="UP000663889"/>
    </source>
</evidence>
<feature type="domain" description="ABC transmembrane type-1" evidence="13">
    <location>
        <begin position="49"/>
        <end position="378"/>
    </location>
</feature>
<evidence type="ECO:0000256" key="7">
    <source>
        <dbReference type="ARBA" id="ARBA00022741"/>
    </source>
</evidence>
<evidence type="ECO:0000256" key="5">
    <source>
        <dbReference type="ARBA" id="ARBA00022692"/>
    </source>
</evidence>
<evidence type="ECO:0000256" key="9">
    <source>
        <dbReference type="ARBA" id="ARBA00022989"/>
    </source>
</evidence>
<feature type="transmembrane region" description="Helical" evidence="11">
    <location>
        <begin position="236"/>
        <end position="257"/>
    </location>
</feature>
<dbReference type="Gene3D" id="1.20.1560.10">
    <property type="entry name" value="ABC transporter type 1, transmembrane domain"/>
    <property type="match status" value="1"/>
</dbReference>
<comment type="caution">
    <text evidence="14">The sequence shown here is derived from an EMBL/GenBank/DDBJ whole genome shotgun (WGS) entry which is preliminary data.</text>
</comment>
<feature type="domain" description="ABC transmembrane type-1" evidence="13">
    <location>
        <begin position="737"/>
        <end position="991"/>
    </location>
</feature>
<feature type="transmembrane region" description="Helical" evidence="11">
    <location>
        <begin position="928"/>
        <end position="950"/>
    </location>
</feature>
<dbReference type="SMART" id="SM00382">
    <property type="entry name" value="AAA"/>
    <property type="match status" value="2"/>
</dbReference>
<dbReference type="Pfam" id="PF00664">
    <property type="entry name" value="ABC_membrane"/>
    <property type="match status" value="2"/>
</dbReference>
<keyword evidence="8" id="KW-0067">ATP-binding</keyword>
<dbReference type="GO" id="GO:0005743">
    <property type="term" value="C:mitochondrial inner membrane"/>
    <property type="evidence" value="ECO:0007669"/>
    <property type="project" value="TreeGrafter"/>
</dbReference>
<feature type="transmembrane region" description="Helical" evidence="11">
    <location>
        <begin position="136"/>
        <end position="156"/>
    </location>
</feature>
<dbReference type="GO" id="GO:0090374">
    <property type="term" value="P:oligopeptide export from mitochondrion"/>
    <property type="evidence" value="ECO:0007669"/>
    <property type="project" value="TreeGrafter"/>
</dbReference>
<evidence type="ECO:0000256" key="1">
    <source>
        <dbReference type="ARBA" id="ARBA00004141"/>
    </source>
</evidence>
<dbReference type="Pfam" id="PF00005">
    <property type="entry name" value="ABC_tran"/>
    <property type="match status" value="2"/>
</dbReference>
<feature type="transmembrane region" description="Helical" evidence="11">
    <location>
        <begin position="314"/>
        <end position="337"/>
    </location>
</feature>
<proteinExistence type="inferred from homology"/>
<evidence type="ECO:0000256" key="11">
    <source>
        <dbReference type="SAM" id="Phobius"/>
    </source>
</evidence>
<dbReference type="GO" id="GO:0008559">
    <property type="term" value="F:ABC-type xenobiotic transporter activity"/>
    <property type="evidence" value="ECO:0007669"/>
    <property type="project" value="UniProtKB-EC"/>
</dbReference>
<comment type="subcellular location">
    <subcellularLocation>
        <location evidence="1">Membrane</location>
        <topology evidence="1">Multi-pass membrane protein</topology>
    </subcellularLocation>
</comment>
<dbReference type="InterPro" id="IPR036640">
    <property type="entry name" value="ABC1_TM_sf"/>
</dbReference>
<dbReference type="SUPFAM" id="SSF52540">
    <property type="entry name" value="P-loop containing nucleoside triphosphate hydrolases"/>
    <property type="match status" value="2"/>
</dbReference>
<feature type="transmembrane region" description="Helical" evidence="11">
    <location>
        <begin position="743"/>
        <end position="769"/>
    </location>
</feature>
<evidence type="ECO:0000256" key="6">
    <source>
        <dbReference type="ARBA" id="ARBA00022737"/>
    </source>
</evidence>
<keyword evidence="9 11" id="KW-1133">Transmembrane helix</keyword>
<dbReference type="Proteomes" id="UP000663889">
    <property type="component" value="Unassembled WGS sequence"/>
</dbReference>
<accession>A0A814GQQ2</accession>
<dbReference type="EMBL" id="CAJNOU010000446">
    <property type="protein sequence ID" value="CAF0999971.1"/>
    <property type="molecule type" value="Genomic_DNA"/>
</dbReference>
<dbReference type="PANTHER" id="PTHR43394">
    <property type="entry name" value="ATP-DEPENDENT PERMEASE MDL1, MITOCHONDRIAL"/>
    <property type="match status" value="1"/>
</dbReference>
<evidence type="ECO:0000259" key="12">
    <source>
        <dbReference type="PROSITE" id="PS50893"/>
    </source>
</evidence>
<dbReference type="SUPFAM" id="SSF90123">
    <property type="entry name" value="ABC transporter transmembrane region"/>
    <property type="match status" value="2"/>
</dbReference>
<dbReference type="AlphaFoldDB" id="A0A814GQQ2"/>
<dbReference type="Gene3D" id="3.40.50.300">
    <property type="entry name" value="P-loop containing nucleotide triphosphate hydrolases"/>
    <property type="match status" value="2"/>
</dbReference>
<dbReference type="InterPro" id="IPR003593">
    <property type="entry name" value="AAA+_ATPase"/>
</dbReference>
<reference evidence="14" key="1">
    <citation type="submission" date="2021-02" db="EMBL/GenBank/DDBJ databases">
        <authorList>
            <person name="Nowell W R."/>
        </authorList>
    </citation>
    <scope>NUCLEOTIDE SEQUENCE</scope>
</reference>
<keyword evidence="4" id="KW-0813">Transport</keyword>
<feature type="transmembrane region" description="Helical" evidence="11">
    <location>
        <begin position="45"/>
        <end position="67"/>
    </location>
</feature>
<dbReference type="FunFam" id="1.20.1560.10:FF:000018">
    <property type="entry name" value="ATP-binding cassette subfamily B member 11"/>
    <property type="match status" value="1"/>
</dbReference>
<feature type="transmembrane region" description="Helical" evidence="11">
    <location>
        <begin position="824"/>
        <end position="844"/>
    </location>
</feature>
<evidence type="ECO:0000256" key="2">
    <source>
        <dbReference type="ARBA" id="ARBA00007577"/>
    </source>
</evidence>
<dbReference type="FunFam" id="3.40.50.300:FF:000302">
    <property type="entry name" value="ATP-binding cassette subfamily B member 5"/>
    <property type="match status" value="1"/>
</dbReference>
<evidence type="ECO:0000256" key="8">
    <source>
        <dbReference type="ARBA" id="ARBA00022840"/>
    </source>
</evidence>
<evidence type="ECO:0000256" key="4">
    <source>
        <dbReference type="ARBA" id="ARBA00022448"/>
    </source>
</evidence>
<evidence type="ECO:0000313" key="14">
    <source>
        <dbReference type="EMBL" id="CAF0999971.1"/>
    </source>
</evidence>
<comment type="similarity">
    <text evidence="2">Belongs to the ABC transporter superfamily. ABCB family. Multidrug resistance exporter (TC 3.A.1.201) subfamily.</text>
</comment>
<dbReference type="GO" id="GO:0015421">
    <property type="term" value="F:ABC-type oligopeptide transporter activity"/>
    <property type="evidence" value="ECO:0007669"/>
    <property type="project" value="TreeGrafter"/>
</dbReference>
<name>A0A814GQQ2_9BILA</name>
<dbReference type="PROSITE" id="PS00211">
    <property type="entry name" value="ABC_TRANSPORTER_1"/>
    <property type="match status" value="2"/>
</dbReference>
<dbReference type="CDD" id="cd18578">
    <property type="entry name" value="ABC_6TM_Pgp_ABCB1_D2_like"/>
    <property type="match status" value="1"/>
</dbReference>
<dbReference type="FunFam" id="3.40.50.300:FF:000205">
    <property type="entry name" value="ABC transporter B family member 4"/>
    <property type="match status" value="1"/>
</dbReference>
<dbReference type="CDD" id="cd03249">
    <property type="entry name" value="ABC_MTABC3_MDL1_MDL2"/>
    <property type="match status" value="2"/>
</dbReference>
<dbReference type="GO" id="GO:0005524">
    <property type="term" value="F:ATP binding"/>
    <property type="evidence" value="ECO:0007669"/>
    <property type="project" value="UniProtKB-KW"/>
</dbReference>
<protein>
    <recommendedName>
        <fullName evidence="3">ABC-type xenobiotic transporter</fullName>
        <ecNumber evidence="3">7.6.2.2</ecNumber>
    </recommendedName>
</protein>
<evidence type="ECO:0000256" key="10">
    <source>
        <dbReference type="ARBA" id="ARBA00023136"/>
    </source>
</evidence>
<feature type="domain" description="ABC transporter" evidence="12">
    <location>
        <begin position="1026"/>
        <end position="1265"/>
    </location>
</feature>
<organism evidence="14 15">
    <name type="scientific">Rotaria sordida</name>
    <dbReference type="NCBI Taxonomy" id="392033"/>
    <lineage>
        <taxon>Eukaryota</taxon>
        <taxon>Metazoa</taxon>
        <taxon>Spiralia</taxon>
        <taxon>Gnathifera</taxon>
        <taxon>Rotifera</taxon>
        <taxon>Eurotatoria</taxon>
        <taxon>Bdelloidea</taxon>
        <taxon>Philodinida</taxon>
        <taxon>Philodinidae</taxon>
        <taxon>Rotaria</taxon>
    </lineage>
</organism>